<gene>
    <name evidence="4" type="ORF">CBF30_04495</name>
</gene>
<dbReference type="SUPFAM" id="SSF51658">
    <property type="entry name" value="Xylose isomerase-like"/>
    <property type="match status" value="1"/>
</dbReference>
<dbReference type="AlphaFoldDB" id="A0A430AL48"/>
<dbReference type="GO" id="GO:0016861">
    <property type="term" value="F:intramolecular oxidoreductase activity, interconverting aldoses and ketoses"/>
    <property type="evidence" value="ECO:0007669"/>
    <property type="project" value="InterPro"/>
</dbReference>
<dbReference type="EMBL" id="NGJZ01000001">
    <property type="protein sequence ID" value="RSU08809.1"/>
    <property type="molecule type" value="Genomic_DNA"/>
</dbReference>
<dbReference type="InterPro" id="IPR004560">
    <property type="entry name" value="L-Ru-5P_3-Epase"/>
</dbReference>
<dbReference type="InterPro" id="IPR050417">
    <property type="entry name" value="Sugar_Epim/Isomerase"/>
</dbReference>
<dbReference type="PANTHER" id="PTHR43489:SF1">
    <property type="entry name" value="L-RIBULOSE-5-PHOSPHATE 3-EPIMERASE SGBU-RELATED"/>
    <property type="match status" value="1"/>
</dbReference>
<dbReference type="InterPro" id="IPR013022">
    <property type="entry name" value="Xyl_isomerase-like_TIM-brl"/>
</dbReference>
<dbReference type="Proteomes" id="UP000288669">
    <property type="component" value="Unassembled WGS sequence"/>
</dbReference>
<dbReference type="NCBIfam" id="NF009689">
    <property type="entry name" value="PRK13210.1"/>
    <property type="match status" value="1"/>
</dbReference>
<evidence type="ECO:0000256" key="2">
    <source>
        <dbReference type="NCBIfam" id="TIGR00542"/>
    </source>
</evidence>
<dbReference type="PANTHER" id="PTHR43489">
    <property type="entry name" value="ISOMERASE"/>
    <property type="match status" value="1"/>
</dbReference>
<dbReference type="InterPro" id="IPR036237">
    <property type="entry name" value="Xyl_isomerase-like_sf"/>
</dbReference>
<organism evidence="4 5">
    <name type="scientific">Vagococcus entomophilus</name>
    <dbReference type="NCBI Taxonomy" id="1160095"/>
    <lineage>
        <taxon>Bacteria</taxon>
        <taxon>Bacillati</taxon>
        <taxon>Bacillota</taxon>
        <taxon>Bacilli</taxon>
        <taxon>Lactobacillales</taxon>
        <taxon>Enterococcaceae</taxon>
        <taxon>Vagococcus</taxon>
    </lineage>
</organism>
<accession>A0A430AL48</accession>
<dbReference type="GO" id="GO:0019852">
    <property type="term" value="P:L-ascorbic acid metabolic process"/>
    <property type="evidence" value="ECO:0007669"/>
    <property type="project" value="TreeGrafter"/>
</dbReference>
<keyword evidence="1" id="KW-0413">Isomerase</keyword>
<evidence type="ECO:0000313" key="5">
    <source>
        <dbReference type="Proteomes" id="UP000288669"/>
    </source>
</evidence>
<reference evidence="4 5" key="1">
    <citation type="submission" date="2017-05" db="EMBL/GenBank/DDBJ databases">
        <title>Vagococcus spp. assemblies.</title>
        <authorList>
            <person name="Gulvik C.A."/>
        </authorList>
    </citation>
    <scope>NUCLEOTIDE SEQUENCE [LARGE SCALE GENOMIC DNA]</scope>
    <source>
        <strain evidence="4 5">DSM 24756</strain>
    </source>
</reference>
<name>A0A430AL48_9ENTE</name>
<keyword evidence="5" id="KW-1185">Reference proteome</keyword>
<dbReference type="NCBIfam" id="NF009688">
    <property type="entry name" value="PRK13209.1"/>
    <property type="match status" value="1"/>
</dbReference>
<comment type="caution">
    <text evidence="4">The sequence shown here is derived from an EMBL/GenBank/DDBJ whole genome shotgun (WGS) entry which is preliminary data.</text>
</comment>
<dbReference type="GO" id="GO:0034015">
    <property type="term" value="F:L-ribulose-5-phosphate 3-epimerase activity"/>
    <property type="evidence" value="ECO:0007669"/>
    <property type="project" value="TreeGrafter"/>
</dbReference>
<feature type="domain" description="Xylose isomerase-like TIM barrel" evidence="3">
    <location>
        <begin position="23"/>
        <end position="276"/>
    </location>
</feature>
<evidence type="ECO:0000313" key="4">
    <source>
        <dbReference type="EMBL" id="RSU08809.1"/>
    </source>
</evidence>
<evidence type="ECO:0000259" key="3">
    <source>
        <dbReference type="Pfam" id="PF01261"/>
    </source>
</evidence>
<dbReference type="NCBIfam" id="TIGR00542">
    <property type="entry name" value="hxl6Piso_put"/>
    <property type="match status" value="1"/>
</dbReference>
<protein>
    <recommendedName>
        <fullName evidence="2">L-ribulose-5-phosphate 3-epimerase</fullName>
    </recommendedName>
</protein>
<evidence type="ECO:0000256" key="1">
    <source>
        <dbReference type="ARBA" id="ARBA00023235"/>
    </source>
</evidence>
<dbReference type="Gene3D" id="3.20.20.150">
    <property type="entry name" value="Divalent-metal-dependent TIM barrel enzymes"/>
    <property type="match status" value="1"/>
</dbReference>
<sequence length="293" mass="33777">MELISLGIYEKALPQDISWKERLEIAKKLGFDYVELSIDETDERIERLTWSKKERQDLVQTMSETKIPILSMCLSAHRRYPFGSNDLKKRKKALEIMQQAIDLASDLGVRTIQIAGYDVYYEEKTVSSREFFIRQLKTAVHMAEKKGVMLSVEIMDDPFINSITKFLEIKKQIPSPWLQVYPDIGNLSAWPENDPGYELEKGISHITNVHLKDTLAVKGDFPGKFKEVVFGEGCVDFKGCLATLKRLNYQGPFLIEMWSGKSQEPIKEIEKAYQFLLPILKEVGYEHESKTND</sequence>
<dbReference type="Pfam" id="PF01261">
    <property type="entry name" value="AP_endonuc_2"/>
    <property type="match status" value="1"/>
</dbReference>
<proteinExistence type="predicted"/>